<evidence type="ECO:0000313" key="8">
    <source>
        <dbReference type="EMBL" id="CAK1542355.1"/>
    </source>
</evidence>
<organism evidence="8 9">
    <name type="scientific">Leptosia nina</name>
    <dbReference type="NCBI Taxonomy" id="320188"/>
    <lineage>
        <taxon>Eukaryota</taxon>
        <taxon>Metazoa</taxon>
        <taxon>Ecdysozoa</taxon>
        <taxon>Arthropoda</taxon>
        <taxon>Hexapoda</taxon>
        <taxon>Insecta</taxon>
        <taxon>Pterygota</taxon>
        <taxon>Neoptera</taxon>
        <taxon>Endopterygota</taxon>
        <taxon>Lepidoptera</taxon>
        <taxon>Glossata</taxon>
        <taxon>Ditrysia</taxon>
        <taxon>Papilionoidea</taxon>
        <taxon>Pieridae</taxon>
        <taxon>Pierinae</taxon>
        <taxon>Leptosia</taxon>
    </lineage>
</organism>
<dbReference type="InterPro" id="IPR043504">
    <property type="entry name" value="Peptidase_S1_PA_chymotrypsin"/>
</dbReference>
<comment type="caution">
    <text evidence="8">The sequence shown here is derived from an EMBL/GenBank/DDBJ whole genome shotgun (WGS) entry which is preliminary data.</text>
</comment>
<dbReference type="Proteomes" id="UP001497472">
    <property type="component" value="Unassembled WGS sequence"/>
</dbReference>
<dbReference type="Gene3D" id="2.40.10.10">
    <property type="entry name" value="Trypsin-like serine proteases"/>
    <property type="match status" value="1"/>
</dbReference>
<evidence type="ECO:0000256" key="2">
    <source>
        <dbReference type="ARBA" id="ARBA00022801"/>
    </source>
</evidence>
<dbReference type="GO" id="GO:0006508">
    <property type="term" value="P:proteolysis"/>
    <property type="evidence" value="ECO:0007669"/>
    <property type="project" value="UniProtKB-KW"/>
</dbReference>
<feature type="domain" description="Peptidase S1" evidence="7">
    <location>
        <begin position="14"/>
        <end position="230"/>
    </location>
</feature>
<feature type="signal peptide" evidence="6">
    <location>
        <begin position="1"/>
        <end position="17"/>
    </location>
</feature>
<evidence type="ECO:0000256" key="5">
    <source>
        <dbReference type="ARBA" id="ARBA00023157"/>
    </source>
</evidence>
<dbReference type="GO" id="GO:0004252">
    <property type="term" value="F:serine-type endopeptidase activity"/>
    <property type="evidence" value="ECO:0007669"/>
    <property type="project" value="InterPro"/>
</dbReference>
<dbReference type="PANTHER" id="PTHR24276:SF97">
    <property type="entry name" value="GH13245P2-RELATED"/>
    <property type="match status" value="1"/>
</dbReference>
<keyword evidence="5" id="KW-1015">Disulfide bond</keyword>
<keyword evidence="4" id="KW-0865">Zymogen</keyword>
<keyword evidence="2" id="KW-0378">Hydrolase</keyword>
<evidence type="ECO:0000259" key="7">
    <source>
        <dbReference type="PROSITE" id="PS50240"/>
    </source>
</evidence>
<dbReference type="EMBL" id="CAVLEF010000003">
    <property type="protein sequence ID" value="CAK1542355.1"/>
    <property type="molecule type" value="Genomic_DNA"/>
</dbReference>
<evidence type="ECO:0000256" key="3">
    <source>
        <dbReference type="ARBA" id="ARBA00022825"/>
    </source>
</evidence>
<evidence type="ECO:0000256" key="6">
    <source>
        <dbReference type="SAM" id="SignalP"/>
    </source>
</evidence>
<dbReference type="SMART" id="SM00020">
    <property type="entry name" value="Tryp_SPc"/>
    <property type="match status" value="1"/>
</dbReference>
<dbReference type="PROSITE" id="PS50240">
    <property type="entry name" value="TRYPSIN_DOM"/>
    <property type="match status" value="1"/>
</dbReference>
<proteinExistence type="predicted"/>
<keyword evidence="6" id="KW-0732">Signal</keyword>
<accession>A0AAV1J1F1</accession>
<protein>
    <recommendedName>
        <fullName evidence="7">Peptidase S1 domain-containing protein</fullName>
    </recommendedName>
</protein>
<dbReference type="InterPro" id="IPR050430">
    <property type="entry name" value="Peptidase_S1"/>
</dbReference>
<dbReference type="AlphaFoldDB" id="A0AAV1J1F1"/>
<keyword evidence="1" id="KW-0645">Protease</keyword>
<evidence type="ECO:0000313" key="9">
    <source>
        <dbReference type="Proteomes" id="UP001497472"/>
    </source>
</evidence>
<dbReference type="Pfam" id="PF00089">
    <property type="entry name" value="Trypsin"/>
    <property type="match status" value="1"/>
</dbReference>
<evidence type="ECO:0000256" key="4">
    <source>
        <dbReference type="ARBA" id="ARBA00023145"/>
    </source>
</evidence>
<reference evidence="8 9" key="1">
    <citation type="submission" date="2023-11" db="EMBL/GenBank/DDBJ databases">
        <authorList>
            <person name="Okamura Y."/>
        </authorList>
    </citation>
    <scope>NUCLEOTIDE SEQUENCE [LARGE SCALE GENOMIC DNA]</scope>
</reference>
<name>A0AAV1J1F1_9NEOP</name>
<dbReference type="InterPro" id="IPR001254">
    <property type="entry name" value="Trypsin_dom"/>
</dbReference>
<dbReference type="InterPro" id="IPR009003">
    <property type="entry name" value="Peptidase_S1_PA"/>
</dbReference>
<dbReference type="PANTHER" id="PTHR24276">
    <property type="entry name" value="POLYSERASE-RELATED"/>
    <property type="match status" value="1"/>
</dbReference>
<gene>
    <name evidence="8" type="ORF">LNINA_LOCUS2259</name>
</gene>
<evidence type="ECO:0000256" key="1">
    <source>
        <dbReference type="ARBA" id="ARBA00022670"/>
    </source>
</evidence>
<sequence length="259" mass="28227">MKGFLLVLLGVIAAVQGRNFVSQENAVSVPWLVHLRIARPSSGFLDSCVGTLYTNRHVITAASCLVEYTRDIRVYSRYFWVRYDTQNIIQPGYVTEATKSQAHPIYSPETGVHNIGFVELDREIQFSDRIQPLGLAPNGTPAPSSGKVCGYGEKDGNTGEVLQCMEVTVSEYNGFLVSKSDGKTSKYDFGAALVSDNMVHGILVREADSTFSGIFLATAKYASWLEEAVAPGEPRSGGSFADKEEILVGEPVNVAEEVF</sequence>
<keyword evidence="9" id="KW-1185">Reference proteome</keyword>
<keyword evidence="3" id="KW-0720">Serine protease</keyword>
<feature type="chain" id="PRO_5043931491" description="Peptidase S1 domain-containing protein" evidence="6">
    <location>
        <begin position="18"/>
        <end position="259"/>
    </location>
</feature>
<dbReference type="SUPFAM" id="SSF50494">
    <property type="entry name" value="Trypsin-like serine proteases"/>
    <property type="match status" value="1"/>
</dbReference>